<evidence type="ECO:0000256" key="3">
    <source>
        <dbReference type="SAM" id="MobiDB-lite"/>
    </source>
</evidence>
<evidence type="ECO:0000313" key="4">
    <source>
        <dbReference type="EMBL" id="JAO05084.1"/>
    </source>
</evidence>
<dbReference type="EMBL" id="GBYX01476593">
    <property type="protein sequence ID" value="JAO05084.1"/>
    <property type="molecule type" value="Transcribed_RNA"/>
</dbReference>
<feature type="non-terminal residue" evidence="4">
    <location>
        <position position="162"/>
    </location>
</feature>
<comment type="similarity">
    <text evidence="1">Belongs to the SLAIN motif-containing family.</text>
</comment>
<dbReference type="Pfam" id="PF15301">
    <property type="entry name" value="SLAIN"/>
    <property type="match status" value="1"/>
</dbReference>
<sequence length="162" mass="16778">MAPPLYHQCPPSGAARVLTRPAGSSGSSPPVRPLCLPINQPHGARFFYNSSLSCGFPTVFSVPSPGQLTQRVQSVGNFSSTPRQQLKATAYVSPTVQQGPTSTFLSTSASLSCIPSSTALPQPLKASGLLPHALKTGISQSPARAARFLVRLPSGASGLPRA</sequence>
<protein>
    <submittedName>
        <fullName evidence="4">SLAI1</fullName>
    </submittedName>
</protein>
<evidence type="ECO:0000256" key="2">
    <source>
        <dbReference type="ARBA" id="ARBA00023054"/>
    </source>
</evidence>
<gene>
    <name evidence="4" type="primary">SLAI1</name>
</gene>
<dbReference type="InterPro" id="IPR026179">
    <property type="entry name" value="Slain"/>
</dbReference>
<name>A0A0S7EKM8_9TELE</name>
<accession>A0A0S7EKM8</accession>
<feature type="region of interest" description="Disordered" evidence="3">
    <location>
        <begin position="10"/>
        <end position="30"/>
    </location>
</feature>
<keyword evidence="2" id="KW-0175">Coiled coil</keyword>
<organism evidence="4">
    <name type="scientific">Poeciliopsis prolifica</name>
    <name type="common">blackstripe livebearer</name>
    <dbReference type="NCBI Taxonomy" id="188132"/>
    <lineage>
        <taxon>Eukaryota</taxon>
        <taxon>Metazoa</taxon>
        <taxon>Chordata</taxon>
        <taxon>Craniata</taxon>
        <taxon>Vertebrata</taxon>
        <taxon>Euteleostomi</taxon>
        <taxon>Actinopterygii</taxon>
        <taxon>Neopterygii</taxon>
        <taxon>Teleostei</taxon>
        <taxon>Neoteleostei</taxon>
        <taxon>Acanthomorphata</taxon>
        <taxon>Ovalentaria</taxon>
        <taxon>Atherinomorphae</taxon>
        <taxon>Cyprinodontiformes</taxon>
        <taxon>Poeciliidae</taxon>
        <taxon>Poeciliinae</taxon>
        <taxon>Poeciliopsis</taxon>
    </lineage>
</organism>
<proteinExistence type="inferred from homology"/>
<dbReference type="AlphaFoldDB" id="A0A0S7EKM8"/>
<reference evidence="4" key="1">
    <citation type="submission" date="2014-12" db="EMBL/GenBank/DDBJ databases">
        <title>Parallel Evolution in Life History Adaptation Evident in the Tissue-Specific Poeciliopsis prolifica transcriptome.</title>
        <authorList>
            <person name="Jue N.K."/>
            <person name="Foley R.J."/>
            <person name="Obergfell C."/>
            <person name="Reznick D.N."/>
            <person name="O'Neill R.J."/>
            <person name="O'Neill M.J."/>
        </authorList>
    </citation>
    <scope>NUCLEOTIDE SEQUENCE</scope>
</reference>
<evidence type="ECO:0000256" key="1">
    <source>
        <dbReference type="ARBA" id="ARBA00006652"/>
    </source>
</evidence>